<dbReference type="AlphaFoldDB" id="A0A1I6VRR2"/>
<protein>
    <recommendedName>
        <fullName evidence="3">Transcriptional regulator, AbiEi antitoxin, Type IV TA system</fullName>
    </recommendedName>
</protein>
<organism evidence="1 2">
    <name type="scientific">Sphingobacterium wenxiniae</name>
    <dbReference type="NCBI Taxonomy" id="683125"/>
    <lineage>
        <taxon>Bacteria</taxon>
        <taxon>Pseudomonadati</taxon>
        <taxon>Bacteroidota</taxon>
        <taxon>Sphingobacteriia</taxon>
        <taxon>Sphingobacteriales</taxon>
        <taxon>Sphingobacteriaceae</taxon>
        <taxon>Sphingobacterium</taxon>
    </lineage>
</organism>
<accession>A0A1I6VRR2</accession>
<evidence type="ECO:0000313" key="2">
    <source>
        <dbReference type="Proteomes" id="UP000198785"/>
    </source>
</evidence>
<evidence type="ECO:0000313" key="1">
    <source>
        <dbReference type="EMBL" id="SFT16412.1"/>
    </source>
</evidence>
<dbReference type="Proteomes" id="UP000198785">
    <property type="component" value="Unassembled WGS sequence"/>
</dbReference>
<dbReference type="STRING" id="683125.SAMN05660206_11669"/>
<dbReference type="Pfam" id="PF19570">
    <property type="entry name" value="DUF6088"/>
    <property type="match status" value="1"/>
</dbReference>
<gene>
    <name evidence="1" type="ORF">SAMN05660206_11669</name>
</gene>
<keyword evidence="2" id="KW-1185">Reference proteome</keyword>
<dbReference type="OrthoDB" id="9798200at2"/>
<reference evidence="1 2" key="1">
    <citation type="submission" date="2016-10" db="EMBL/GenBank/DDBJ databases">
        <authorList>
            <person name="de Groot N.N."/>
        </authorList>
    </citation>
    <scope>NUCLEOTIDE SEQUENCE [LARGE SCALE GENOMIC DNA]</scope>
    <source>
        <strain evidence="1 2">DSM 22789</strain>
    </source>
</reference>
<dbReference type="EMBL" id="FOZZ01000016">
    <property type="protein sequence ID" value="SFT16412.1"/>
    <property type="molecule type" value="Genomic_DNA"/>
</dbReference>
<dbReference type="InterPro" id="IPR045738">
    <property type="entry name" value="DUF6088"/>
</dbReference>
<dbReference type="RefSeq" id="WP_093367550.1">
    <property type="nucleotide sequence ID" value="NZ_FOZZ01000016.1"/>
</dbReference>
<evidence type="ECO:0008006" key="3">
    <source>
        <dbReference type="Google" id="ProtNLM"/>
    </source>
</evidence>
<proteinExistence type="predicted"/>
<sequence length="242" mass="27591">MTLATQIRNRIKQFPEGKTFGYDDLRIAKEDYTTAAKALERLQKTGLIKKISKGIFYKPEQTVFGELIPDYSEQLRPYLFENGERIAYETGISLYRSLGLTTQMAFRIKIASRGKRIDINRGTLKADGVKSYAEVTENNYEVLGLLDAFKDIKKIPDTSVAQSVKRLSAILKDLDKKQTETLIKYALLYPSRVRALVGAILQNIGYKNKDLDKLKQSLNPLTTTKLGLKENELPTKNNWYIQ</sequence>
<name>A0A1I6VRR2_9SPHI</name>